<name>A0A1R2C595_9CILI</name>
<dbReference type="EMBL" id="MPUH01000280">
    <property type="protein sequence ID" value="OMJ84105.1"/>
    <property type="molecule type" value="Genomic_DNA"/>
</dbReference>
<evidence type="ECO:0000313" key="2">
    <source>
        <dbReference type="EMBL" id="OMJ84105.1"/>
    </source>
</evidence>
<keyword evidence="3" id="KW-1185">Reference proteome</keyword>
<evidence type="ECO:0000256" key="1">
    <source>
        <dbReference type="SAM" id="Coils"/>
    </source>
</evidence>
<evidence type="ECO:0000313" key="3">
    <source>
        <dbReference type="Proteomes" id="UP000187209"/>
    </source>
</evidence>
<comment type="caution">
    <text evidence="2">The sequence shown here is derived from an EMBL/GenBank/DDBJ whole genome shotgun (WGS) entry which is preliminary data.</text>
</comment>
<dbReference type="AlphaFoldDB" id="A0A1R2C595"/>
<feature type="coiled-coil region" evidence="1">
    <location>
        <begin position="171"/>
        <end position="214"/>
    </location>
</feature>
<proteinExistence type="predicted"/>
<protein>
    <submittedName>
        <fullName evidence="2">Uncharacterized protein</fullName>
    </submittedName>
</protein>
<organism evidence="2 3">
    <name type="scientific">Stentor coeruleus</name>
    <dbReference type="NCBI Taxonomy" id="5963"/>
    <lineage>
        <taxon>Eukaryota</taxon>
        <taxon>Sar</taxon>
        <taxon>Alveolata</taxon>
        <taxon>Ciliophora</taxon>
        <taxon>Postciliodesmatophora</taxon>
        <taxon>Heterotrichea</taxon>
        <taxon>Heterotrichida</taxon>
        <taxon>Stentoridae</taxon>
        <taxon>Stentor</taxon>
    </lineage>
</organism>
<keyword evidence="1" id="KW-0175">Coiled coil</keyword>
<dbReference type="Proteomes" id="UP000187209">
    <property type="component" value="Unassembled WGS sequence"/>
</dbReference>
<sequence length="319" mass="37238">MITSIPSTAKTIFMVAKDSLTSEIIFKEEIFINDLFTKTLIIPEENPLIILHTRQNADESPSKIQPASEPRNTLKSLAFVEEYQQKEQSFLQDLLEKTEKREKSLAKEIKFLYNSYLEFVKNTKLRKHPHKTEDCLQEVEELCNGKNTKENVFLVQKDEVNQDIYKQNVEIAKLKADNMLLNIEMESFKNELRLQKYKNEMNSVNELLNKKSILLSVLEEKTKELTRKHVLALEMQNELRLLQDSHRSLQSYLYSMRKLCSNLESFGKKNLLAKRDSFAQTTVNPELNHKRTKSHELSKTCTNLSSVLDQKISETFESK</sequence>
<reference evidence="2 3" key="1">
    <citation type="submission" date="2016-11" db="EMBL/GenBank/DDBJ databases">
        <title>The macronuclear genome of Stentor coeruleus: a giant cell with tiny introns.</title>
        <authorList>
            <person name="Slabodnick M."/>
            <person name="Ruby J.G."/>
            <person name="Reiff S.B."/>
            <person name="Swart E.C."/>
            <person name="Gosai S."/>
            <person name="Prabakaran S."/>
            <person name="Witkowska E."/>
            <person name="Larue G.E."/>
            <person name="Fisher S."/>
            <person name="Freeman R.M."/>
            <person name="Gunawardena J."/>
            <person name="Chu W."/>
            <person name="Stover N.A."/>
            <person name="Gregory B.D."/>
            <person name="Nowacki M."/>
            <person name="Derisi J."/>
            <person name="Roy S.W."/>
            <person name="Marshall W.F."/>
            <person name="Sood P."/>
        </authorList>
    </citation>
    <scope>NUCLEOTIDE SEQUENCE [LARGE SCALE GENOMIC DNA]</scope>
    <source>
        <strain evidence="2">WM001</strain>
    </source>
</reference>
<accession>A0A1R2C595</accession>
<gene>
    <name evidence="2" type="ORF">SteCoe_14858</name>
</gene>